<dbReference type="InterPro" id="IPR004360">
    <property type="entry name" value="Glyas_Fos-R_dOase_dom"/>
</dbReference>
<evidence type="ECO:0000313" key="3">
    <source>
        <dbReference type="EMBL" id="MBB5984442.1"/>
    </source>
</evidence>
<evidence type="ECO:0000259" key="2">
    <source>
        <dbReference type="PROSITE" id="PS51819"/>
    </source>
</evidence>
<dbReference type="PROSITE" id="PS51819">
    <property type="entry name" value="VOC"/>
    <property type="match status" value="2"/>
</dbReference>
<dbReference type="InterPro" id="IPR029068">
    <property type="entry name" value="Glyas_Bleomycin-R_OHBP_Dase"/>
</dbReference>
<dbReference type="Pfam" id="PF00903">
    <property type="entry name" value="Glyoxalase"/>
    <property type="match status" value="2"/>
</dbReference>
<protein>
    <submittedName>
        <fullName evidence="3">Catechol 2,3-dioxygenase-like lactoylglutathione lyase family enzyme</fullName>
    </submittedName>
</protein>
<keyword evidence="4" id="KW-1185">Reference proteome</keyword>
<evidence type="ECO:0000256" key="1">
    <source>
        <dbReference type="SAM" id="SignalP"/>
    </source>
</evidence>
<comment type="caution">
    <text evidence="3">The sequence shown here is derived from an EMBL/GenBank/DDBJ whole genome shotgun (WGS) entry which is preliminary data.</text>
</comment>
<gene>
    <name evidence="3" type="ORF">HNP60_000416</name>
</gene>
<organism evidence="3 4">
    <name type="scientific">Sphingobium lignivorans</name>
    <dbReference type="NCBI Taxonomy" id="2735886"/>
    <lineage>
        <taxon>Bacteria</taxon>
        <taxon>Pseudomonadati</taxon>
        <taxon>Pseudomonadota</taxon>
        <taxon>Alphaproteobacteria</taxon>
        <taxon>Sphingomonadales</taxon>
        <taxon>Sphingomonadaceae</taxon>
        <taxon>Sphingobium</taxon>
    </lineage>
</organism>
<dbReference type="EMBL" id="JACHKA010000001">
    <property type="protein sequence ID" value="MBB5984442.1"/>
    <property type="molecule type" value="Genomic_DNA"/>
</dbReference>
<dbReference type="Proteomes" id="UP001138540">
    <property type="component" value="Unassembled WGS sequence"/>
</dbReference>
<name>A0ABR6NCP2_9SPHN</name>
<feature type="domain" description="VOC" evidence="2">
    <location>
        <begin position="171"/>
        <end position="290"/>
    </location>
</feature>
<feature type="domain" description="VOC" evidence="2">
    <location>
        <begin position="43"/>
        <end position="167"/>
    </location>
</feature>
<proteinExistence type="predicted"/>
<dbReference type="InterPro" id="IPR037523">
    <property type="entry name" value="VOC_core"/>
</dbReference>
<dbReference type="Gene3D" id="3.10.180.10">
    <property type="entry name" value="2,3-Dihydroxybiphenyl 1,2-Dioxygenase, domain 1"/>
    <property type="match status" value="2"/>
</dbReference>
<reference evidence="3 4" key="1">
    <citation type="submission" date="2020-08" db="EMBL/GenBank/DDBJ databases">
        <title>Exploring microbial biodiversity for novel pathways involved in the catabolism of aromatic compounds derived from lignin.</title>
        <authorList>
            <person name="Elkins J."/>
        </authorList>
    </citation>
    <scope>NUCLEOTIDE SEQUENCE [LARGE SCALE GENOMIC DNA]</scope>
    <source>
        <strain evidence="3 4">B1D3A</strain>
    </source>
</reference>
<sequence>MHGPFKTALVAISLLMAPATMAQPSASPAPAATPEKPRFTQDSMNVYRRFEPGLTPQMVTFYGEALGLKPLQPIQLNASQQMILFGIGTGQIKLAAGLKEGRLHHVGGPADATGIRLFALRYPDEAALTARFKAAGFPAPAFKDMGGGLRGALVSDPAGFGIQLVIDPQARPGVDVGINVSDLERSRAFYRSFVGLEELPPVEDRLLGVTKYPFRHGETTINLWSAGKDLPADTGSAGIQYVIGNVDGVNAAALRDKVTVEEPLGGLPNFSIRFVWLNDPDGVTNYFAQPGANERPATGG</sequence>
<dbReference type="RefSeq" id="WP_184149583.1">
    <property type="nucleotide sequence ID" value="NZ_JACHKA010000001.1"/>
</dbReference>
<feature type="signal peptide" evidence="1">
    <location>
        <begin position="1"/>
        <end position="22"/>
    </location>
</feature>
<keyword evidence="1" id="KW-0732">Signal</keyword>
<evidence type="ECO:0000313" key="4">
    <source>
        <dbReference type="Proteomes" id="UP001138540"/>
    </source>
</evidence>
<feature type="chain" id="PRO_5047405409" evidence="1">
    <location>
        <begin position="23"/>
        <end position="300"/>
    </location>
</feature>
<accession>A0ABR6NCP2</accession>
<dbReference type="CDD" id="cd06587">
    <property type="entry name" value="VOC"/>
    <property type="match status" value="1"/>
</dbReference>
<dbReference type="SUPFAM" id="SSF54593">
    <property type="entry name" value="Glyoxalase/Bleomycin resistance protein/Dihydroxybiphenyl dioxygenase"/>
    <property type="match status" value="2"/>
</dbReference>